<dbReference type="InterPro" id="IPR006675">
    <property type="entry name" value="HDIG_dom"/>
</dbReference>
<dbReference type="InterPro" id="IPR037522">
    <property type="entry name" value="HD_GYP_dom"/>
</dbReference>
<name>A0AA37WQR1_9HYPH</name>
<evidence type="ECO:0000313" key="3">
    <source>
        <dbReference type="Proteomes" id="UP001157440"/>
    </source>
</evidence>
<accession>A0AA37WQR1</accession>
<gene>
    <name evidence="2" type="ORF">GCM10007890_01990</name>
</gene>
<evidence type="ECO:0000313" key="2">
    <source>
        <dbReference type="EMBL" id="GLS68187.1"/>
    </source>
</evidence>
<dbReference type="PANTHER" id="PTHR43155">
    <property type="entry name" value="CYCLIC DI-GMP PHOSPHODIESTERASE PA4108-RELATED"/>
    <property type="match status" value="1"/>
</dbReference>
<reference evidence="3" key="1">
    <citation type="journal article" date="2019" name="Int. J. Syst. Evol. Microbiol.">
        <title>The Global Catalogue of Microorganisms (GCM) 10K type strain sequencing project: providing services to taxonomists for standard genome sequencing and annotation.</title>
        <authorList>
            <consortium name="The Broad Institute Genomics Platform"/>
            <consortium name="The Broad Institute Genome Sequencing Center for Infectious Disease"/>
            <person name="Wu L."/>
            <person name="Ma J."/>
        </authorList>
    </citation>
    <scope>NUCLEOTIDE SEQUENCE [LARGE SCALE GENOMIC DNA]</scope>
    <source>
        <strain evidence="3">NBRC 103632</strain>
    </source>
</reference>
<dbReference type="PANTHER" id="PTHR43155:SF2">
    <property type="entry name" value="CYCLIC DI-GMP PHOSPHODIESTERASE PA4108"/>
    <property type="match status" value="1"/>
</dbReference>
<evidence type="ECO:0000259" key="1">
    <source>
        <dbReference type="PROSITE" id="PS51832"/>
    </source>
</evidence>
<dbReference type="Gene3D" id="1.10.3210.10">
    <property type="entry name" value="Hypothetical protein af1432"/>
    <property type="match status" value="1"/>
</dbReference>
<keyword evidence="3" id="KW-1185">Reference proteome</keyword>
<dbReference type="GO" id="GO:0008081">
    <property type="term" value="F:phosphoric diester hydrolase activity"/>
    <property type="evidence" value="ECO:0007669"/>
    <property type="project" value="UniProtKB-ARBA"/>
</dbReference>
<protein>
    <submittedName>
        <fullName evidence="2">Phosphohydrolase</fullName>
    </submittedName>
</protein>
<dbReference type="EMBL" id="BSPL01000004">
    <property type="protein sequence ID" value="GLS68187.1"/>
    <property type="molecule type" value="Genomic_DNA"/>
</dbReference>
<organism evidence="2 3">
    <name type="scientific">Methylobacterium tardum</name>
    <dbReference type="NCBI Taxonomy" id="374432"/>
    <lineage>
        <taxon>Bacteria</taxon>
        <taxon>Pseudomonadati</taxon>
        <taxon>Pseudomonadota</taxon>
        <taxon>Alphaproteobacteria</taxon>
        <taxon>Hyphomicrobiales</taxon>
        <taxon>Methylobacteriaceae</taxon>
        <taxon>Methylobacterium</taxon>
    </lineage>
</organism>
<proteinExistence type="predicted"/>
<feature type="domain" description="HD-GYP" evidence="1">
    <location>
        <begin position="151"/>
        <end position="340"/>
    </location>
</feature>
<dbReference type="NCBIfam" id="TIGR00277">
    <property type="entry name" value="HDIG"/>
    <property type="match status" value="1"/>
</dbReference>
<comment type="caution">
    <text evidence="2">The sequence shown here is derived from an EMBL/GenBank/DDBJ whole genome shotgun (WGS) entry which is preliminary data.</text>
</comment>
<dbReference type="PROSITE" id="PS51832">
    <property type="entry name" value="HD_GYP"/>
    <property type="match status" value="1"/>
</dbReference>
<dbReference type="Pfam" id="PF13487">
    <property type="entry name" value="HD_5"/>
    <property type="match status" value="1"/>
</dbReference>
<dbReference type="SMART" id="SM00471">
    <property type="entry name" value="HDc"/>
    <property type="match status" value="1"/>
</dbReference>
<dbReference type="SUPFAM" id="SSF109604">
    <property type="entry name" value="HD-domain/PDEase-like"/>
    <property type="match status" value="1"/>
</dbReference>
<dbReference type="InterPro" id="IPR003607">
    <property type="entry name" value="HD/PDEase_dom"/>
</dbReference>
<dbReference type="Proteomes" id="UP001157440">
    <property type="component" value="Unassembled WGS sequence"/>
</dbReference>
<sequence>MLLLITDDVARGRRLSRDLGTRGSCHVHDLYDDRLPSAQHDLIISDIEALTSDAFICLRRALSQVRGDGVPYLFLVHGNVARAEAQAQILGASATAGIQQMIGAVDRLQERSISAIVQKQASKARLFFRQSLFSGGPITPAIADTGTDLVNRAVGESGIYDWVRAVQQFDDATHQHCLLVAGLTAAFSGMLGLRTADRHRLTRAALLHDVGKIQVPMEILNKPDRLTDAEMAVMRTHAEHGHTMLVSAGFDADLLAAVRSHHEMLDGSGYPDGLRGWEIPDFVRLVTVCDIYGALIERRPYREPMPGGKAYGIVQGMAGRVDGDLVRAFRPVAAAFGPFQ</sequence>
<dbReference type="AlphaFoldDB" id="A0AA37WQR1"/>
<dbReference type="CDD" id="cd00077">
    <property type="entry name" value="HDc"/>
    <property type="match status" value="1"/>
</dbReference>